<proteinExistence type="predicted"/>
<dbReference type="NCBIfam" id="NF008425">
    <property type="entry name" value="PRK11259.1"/>
    <property type="match status" value="1"/>
</dbReference>
<keyword evidence="4 6" id="KW-0560">Oxidoreductase</keyword>
<evidence type="ECO:0000256" key="3">
    <source>
        <dbReference type="ARBA" id="ARBA00022827"/>
    </source>
</evidence>
<dbReference type="InterPro" id="IPR006076">
    <property type="entry name" value="FAD-dep_OxRdtase"/>
</dbReference>
<evidence type="ECO:0000259" key="5">
    <source>
        <dbReference type="Pfam" id="PF01266"/>
    </source>
</evidence>
<evidence type="ECO:0000256" key="4">
    <source>
        <dbReference type="ARBA" id="ARBA00023002"/>
    </source>
</evidence>
<dbReference type="Pfam" id="PF01266">
    <property type="entry name" value="DAO"/>
    <property type="match status" value="1"/>
</dbReference>
<dbReference type="Gene3D" id="3.30.9.10">
    <property type="entry name" value="D-Amino Acid Oxidase, subunit A, domain 2"/>
    <property type="match status" value="1"/>
</dbReference>
<dbReference type="InterPro" id="IPR045170">
    <property type="entry name" value="MTOX"/>
</dbReference>
<protein>
    <submittedName>
        <fullName evidence="6">N-methyl-L-tryptophan oxidase</fullName>
        <ecNumber evidence="6">1.5.3.2</ecNumber>
    </submittedName>
</protein>
<dbReference type="PANTHER" id="PTHR10961">
    <property type="entry name" value="PEROXISOMAL SARCOSINE OXIDASE"/>
    <property type="match status" value="1"/>
</dbReference>
<accession>A0ABW3PXB6</accession>
<keyword evidence="7" id="KW-1185">Reference proteome</keyword>
<evidence type="ECO:0000256" key="2">
    <source>
        <dbReference type="ARBA" id="ARBA00022630"/>
    </source>
</evidence>
<organism evidence="6 7">
    <name type="scientific">Paenibacillus provencensis</name>
    <dbReference type="NCBI Taxonomy" id="441151"/>
    <lineage>
        <taxon>Bacteria</taxon>
        <taxon>Bacillati</taxon>
        <taxon>Bacillota</taxon>
        <taxon>Bacilli</taxon>
        <taxon>Bacillales</taxon>
        <taxon>Paenibacillaceae</taxon>
        <taxon>Paenibacillus</taxon>
    </lineage>
</organism>
<dbReference type="InterPro" id="IPR036188">
    <property type="entry name" value="FAD/NAD-bd_sf"/>
</dbReference>
<dbReference type="SUPFAM" id="SSF54373">
    <property type="entry name" value="FAD-linked reductases, C-terminal domain"/>
    <property type="match status" value="1"/>
</dbReference>
<dbReference type="GO" id="GO:0050131">
    <property type="term" value="F:N-methyl-L-amino-acid oxidase activity"/>
    <property type="evidence" value="ECO:0007669"/>
    <property type="project" value="UniProtKB-EC"/>
</dbReference>
<gene>
    <name evidence="6" type="primary">solA</name>
    <name evidence="6" type="ORF">ACFQ3J_10915</name>
</gene>
<evidence type="ECO:0000313" key="7">
    <source>
        <dbReference type="Proteomes" id="UP001597169"/>
    </source>
</evidence>
<dbReference type="PANTHER" id="PTHR10961:SF7">
    <property type="entry name" value="FAD DEPENDENT OXIDOREDUCTASE DOMAIN-CONTAINING PROTEIN"/>
    <property type="match status" value="1"/>
</dbReference>
<dbReference type="Proteomes" id="UP001597169">
    <property type="component" value="Unassembled WGS sequence"/>
</dbReference>
<reference evidence="7" key="1">
    <citation type="journal article" date="2019" name="Int. J. Syst. Evol. Microbiol.">
        <title>The Global Catalogue of Microorganisms (GCM) 10K type strain sequencing project: providing services to taxonomists for standard genome sequencing and annotation.</title>
        <authorList>
            <consortium name="The Broad Institute Genomics Platform"/>
            <consortium name="The Broad Institute Genome Sequencing Center for Infectious Disease"/>
            <person name="Wu L."/>
            <person name="Ma J."/>
        </authorList>
    </citation>
    <scope>NUCLEOTIDE SEQUENCE [LARGE SCALE GENOMIC DNA]</scope>
    <source>
        <strain evidence="7">CCUG 53519</strain>
    </source>
</reference>
<dbReference type="Gene3D" id="3.50.50.60">
    <property type="entry name" value="FAD/NAD(P)-binding domain"/>
    <property type="match status" value="1"/>
</dbReference>
<feature type="domain" description="FAD dependent oxidoreductase" evidence="5">
    <location>
        <begin position="6"/>
        <end position="355"/>
    </location>
</feature>
<evidence type="ECO:0000313" key="6">
    <source>
        <dbReference type="EMBL" id="MFD1128686.1"/>
    </source>
</evidence>
<keyword evidence="3" id="KW-0274">FAD</keyword>
<dbReference type="EC" id="1.5.3.2" evidence="6"/>
<comment type="caution">
    <text evidence="6">The sequence shown here is derived from an EMBL/GenBank/DDBJ whole genome shotgun (WGS) entry which is preliminary data.</text>
</comment>
<dbReference type="EMBL" id="JBHTKX010000001">
    <property type="protein sequence ID" value="MFD1128686.1"/>
    <property type="molecule type" value="Genomic_DNA"/>
</dbReference>
<comment type="cofactor">
    <cofactor evidence="1">
        <name>FAD</name>
        <dbReference type="ChEBI" id="CHEBI:57692"/>
    </cofactor>
</comment>
<evidence type="ECO:0000256" key="1">
    <source>
        <dbReference type="ARBA" id="ARBA00001974"/>
    </source>
</evidence>
<sequence>MENKVDVIIIGAGTMGLSSGYYLAKSGKSVLMLDAYEPPHTQGSHHGDTRLFRYAYTGDLVYNAMAVRAHELWNQLERESSSTLLIPSGVLNIAPDHDPLAEEKWNNALAFNLSVERMSTMEIKHRWPGFHLPKGYAGILERRAGYLLTEPVLHAYKVLAGQHGARLVTGAKVKHWEASGSGFIVHTATEKYETDQLVITTGAWANKTAGSIQPPVAAVRQVIGWFEAPDLFDVSQFPGFTLDTENGLYYGFPSKDGSGLKIGRHDWGTLIDPDAPLLPFQAGGTDEEILRQALQQYLPEASGRLIRGAACKYENTPDEDFIIDYHPEYKGVVLACGFSGHGFKFASAVGELISKLVNGDSIRYNLSAFRLDRFQHS</sequence>
<dbReference type="SUPFAM" id="SSF51905">
    <property type="entry name" value="FAD/NAD(P)-binding domain"/>
    <property type="match status" value="1"/>
</dbReference>
<dbReference type="RefSeq" id="WP_091154919.1">
    <property type="nucleotide sequence ID" value="NZ_JBHTKX010000001.1"/>
</dbReference>
<keyword evidence="2" id="KW-0285">Flavoprotein</keyword>
<name>A0ABW3PXB6_9BACL</name>